<evidence type="ECO:0000256" key="1">
    <source>
        <dbReference type="SAM" id="MobiDB-lite"/>
    </source>
</evidence>
<dbReference type="EMBL" id="JAATIP010000081">
    <property type="protein sequence ID" value="KAF4377249.1"/>
    <property type="molecule type" value="Genomic_DNA"/>
</dbReference>
<reference evidence="3 4" key="1">
    <citation type="journal article" date="2020" name="bioRxiv">
        <title>Sequence and annotation of 42 cannabis genomes reveals extensive copy number variation in cannabinoid synthesis and pathogen resistance genes.</title>
        <authorList>
            <person name="Mckernan K.J."/>
            <person name="Helbert Y."/>
            <person name="Kane L.T."/>
            <person name="Ebling H."/>
            <person name="Zhang L."/>
            <person name="Liu B."/>
            <person name="Eaton Z."/>
            <person name="Mclaughlin S."/>
            <person name="Kingan S."/>
            <person name="Baybayan P."/>
            <person name="Concepcion G."/>
            <person name="Jordan M."/>
            <person name="Riva A."/>
            <person name="Barbazuk W."/>
            <person name="Harkins T."/>
        </authorList>
    </citation>
    <scope>NUCLEOTIDE SEQUENCE [LARGE SCALE GENOMIC DNA]</scope>
    <source>
        <strain evidence="4">cv. Jamaican Lion 4</strain>
        <tissue evidence="3">Leaf</tissue>
    </source>
</reference>
<dbReference type="InterPro" id="IPR036397">
    <property type="entry name" value="RNaseH_sf"/>
</dbReference>
<evidence type="ECO:0000313" key="4">
    <source>
        <dbReference type="Proteomes" id="UP000525078"/>
    </source>
</evidence>
<dbReference type="Pfam" id="PF13456">
    <property type="entry name" value="RVT_3"/>
    <property type="match status" value="1"/>
</dbReference>
<feature type="compositionally biased region" description="Polar residues" evidence="1">
    <location>
        <begin position="138"/>
        <end position="147"/>
    </location>
</feature>
<evidence type="ECO:0000259" key="2">
    <source>
        <dbReference type="Pfam" id="PF13456"/>
    </source>
</evidence>
<dbReference type="InterPro" id="IPR002156">
    <property type="entry name" value="RNaseH_domain"/>
</dbReference>
<dbReference type="SUPFAM" id="SSF53098">
    <property type="entry name" value="Ribonuclease H-like"/>
    <property type="match status" value="1"/>
</dbReference>
<dbReference type="GO" id="GO:0004523">
    <property type="term" value="F:RNA-DNA hybrid ribonuclease activity"/>
    <property type="evidence" value="ECO:0007669"/>
    <property type="project" value="InterPro"/>
</dbReference>
<sequence>MTHYRTVRAREWPRTVSNNSLEHGKSKLWISVSEGEDYRPERLELGKIDVWKEDDDMRRVMDLETWRNWFCLLVGNLTAPLTWIDDRLVCLVVEKILRQKERNVWHIWNTRNSLLFQKSYNSNNVEEFEYKEAQQINCSDSSSTNPRQQQSSFTSASISSIPDNSTALFVDAALNQANCTTGLGFVFKKGPNQLKSNLIFTDCLNLVSKVNGTWKDQSALSSLVSKIRQSISNFPDASLQHLPHHFNVQAHSLAKEAIRQQEDG</sequence>
<organism evidence="3 4">
    <name type="scientific">Cannabis sativa</name>
    <name type="common">Hemp</name>
    <name type="synonym">Marijuana</name>
    <dbReference type="NCBI Taxonomy" id="3483"/>
    <lineage>
        <taxon>Eukaryota</taxon>
        <taxon>Viridiplantae</taxon>
        <taxon>Streptophyta</taxon>
        <taxon>Embryophyta</taxon>
        <taxon>Tracheophyta</taxon>
        <taxon>Spermatophyta</taxon>
        <taxon>Magnoliopsida</taxon>
        <taxon>eudicotyledons</taxon>
        <taxon>Gunneridae</taxon>
        <taxon>Pentapetalae</taxon>
        <taxon>rosids</taxon>
        <taxon>fabids</taxon>
        <taxon>Rosales</taxon>
        <taxon>Cannabaceae</taxon>
        <taxon>Cannabis</taxon>
    </lineage>
</organism>
<proteinExistence type="predicted"/>
<comment type="caution">
    <text evidence="3">The sequence shown here is derived from an EMBL/GenBank/DDBJ whole genome shotgun (WGS) entry which is preliminary data.</text>
</comment>
<feature type="compositionally biased region" description="Low complexity" evidence="1">
    <location>
        <begin position="148"/>
        <end position="158"/>
    </location>
</feature>
<accession>A0A7J6G592</accession>
<dbReference type="GO" id="GO:0003676">
    <property type="term" value="F:nucleic acid binding"/>
    <property type="evidence" value="ECO:0007669"/>
    <property type="project" value="InterPro"/>
</dbReference>
<dbReference type="InterPro" id="IPR012337">
    <property type="entry name" value="RNaseH-like_sf"/>
</dbReference>
<dbReference type="AlphaFoldDB" id="A0A7J6G592"/>
<name>A0A7J6G592_CANSA</name>
<feature type="domain" description="RNase H type-1" evidence="2">
    <location>
        <begin position="197"/>
        <end position="257"/>
    </location>
</feature>
<dbReference type="Proteomes" id="UP000525078">
    <property type="component" value="Unassembled WGS sequence"/>
</dbReference>
<dbReference type="Gene3D" id="3.30.420.10">
    <property type="entry name" value="Ribonuclease H-like superfamily/Ribonuclease H"/>
    <property type="match status" value="1"/>
</dbReference>
<feature type="region of interest" description="Disordered" evidence="1">
    <location>
        <begin position="138"/>
        <end position="158"/>
    </location>
</feature>
<gene>
    <name evidence="3" type="ORF">F8388_012350</name>
</gene>
<evidence type="ECO:0000313" key="3">
    <source>
        <dbReference type="EMBL" id="KAF4377249.1"/>
    </source>
</evidence>
<protein>
    <recommendedName>
        <fullName evidence="2">RNase H type-1 domain-containing protein</fullName>
    </recommendedName>
</protein>